<protein>
    <submittedName>
        <fullName evidence="2">Uncharacterized protein</fullName>
    </submittedName>
</protein>
<feature type="region of interest" description="Disordered" evidence="1">
    <location>
        <begin position="153"/>
        <end position="379"/>
    </location>
</feature>
<accession>A0A5C3N2R1</accession>
<name>A0A5C3N2R1_9AGAM</name>
<gene>
    <name evidence="2" type="ORF">OE88DRAFT_1734727</name>
</gene>
<evidence type="ECO:0000256" key="1">
    <source>
        <dbReference type="SAM" id="MobiDB-lite"/>
    </source>
</evidence>
<dbReference type="AlphaFoldDB" id="A0A5C3N2R1"/>
<feature type="region of interest" description="Disordered" evidence="1">
    <location>
        <begin position="645"/>
        <end position="930"/>
    </location>
</feature>
<feature type="compositionally biased region" description="Low complexity" evidence="1">
    <location>
        <begin position="235"/>
        <end position="248"/>
    </location>
</feature>
<feature type="region of interest" description="Disordered" evidence="1">
    <location>
        <begin position="397"/>
        <end position="419"/>
    </location>
</feature>
<reference evidence="2 3" key="1">
    <citation type="journal article" date="2019" name="Nat. Ecol. Evol.">
        <title>Megaphylogeny resolves global patterns of mushroom evolution.</title>
        <authorList>
            <person name="Varga T."/>
            <person name="Krizsan K."/>
            <person name="Foldi C."/>
            <person name="Dima B."/>
            <person name="Sanchez-Garcia M."/>
            <person name="Sanchez-Ramirez S."/>
            <person name="Szollosi G.J."/>
            <person name="Szarkandi J.G."/>
            <person name="Papp V."/>
            <person name="Albert L."/>
            <person name="Andreopoulos W."/>
            <person name="Angelini C."/>
            <person name="Antonin V."/>
            <person name="Barry K.W."/>
            <person name="Bougher N.L."/>
            <person name="Buchanan P."/>
            <person name="Buyck B."/>
            <person name="Bense V."/>
            <person name="Catcheside P."/>
            <person name="Chovatia M."/>
            <person name="Cooper J."/>
            <person name="Damon W."/>
            <person name="Desjardin D."/>
            <person name="Finy P."/>
            <person name="Geml J."/>
            <person name="Haridas S."/>
            <person name="Hughes K."/>
            <person name="Justo A."/>
            <person name="Karasinski D."/>
            <person name="Kautmanova I."/>
            <person name="Kiss B."/>
            <person name="Kocsube S."/>
            <person name="Kotiranta H."/>
            <person name="LaButti K.M."/>
            <person name="Lechner B.E."/>
            <person name="Liimatainen K."/>
            <person name="Lipzen A."/>
            <person name="Lukacs Z."/>
            <person name="Mihaltcheva S."/>
            <person name="Morgado L.N."/>
            <person name="Niskanen T."/>
            <person name="Noordeloos M.E."/>
            <person name="Ohm R.A."/>
            <person name="Ortiz-Santana B."/>
            <person name="Ovrebo C."/>
            <person name="Racz N."/>
            <person name="Riley R."/>
            <person name="Savchenko A."/>
            <person name="Shiryaev A."/>
            <person name="Soop K."/>
            <person name="Spirin V."/>
            <person name="Szebenyi C."/>
            <person name="Tomsovsky M."/>
            <person name="Tulloss R.E."/>
            <person name="Uehling J."/>
            <person name="Grigoriev I.V."/>
            <person name="Vagvolgyi C."/>
            <person name="Papp T."/>
            <person name="Martin F.M."/>
            <person name="Miettinen O."/>
            <person name="Hibbett D.S."/>
            <person name="Nagy L.G."/>
        </authorList>
    </citation>
    <scope>NUCLEOTIDE SEQUENCE [LARGE SCALE GENOMIC DNA]</scope>
    <source>
        <strain evidence="2 3">OMC1185</strain>
    </source>
</reference>
<feature type="compositionally biased region" description="Polar residues" evidence="1">
    <location>
        <begin position="907"/>
        <end position="923"/>
    </location>
</feature>
<dbReference type="STRING" id="5364.A0A5C3N2R1"/>
<keyword evidence="3" id="KW-1185">Reference proteome</keyword>
<feature type="compositionally biased region" description="Basic residues" evidence="1">
    <location>
        <begin position="871"/>
        <end position="906"/>
    </location>
</feature>
<feature type="compositionally biased region" description="Basic residues" evidence="1">
    <location>
        <begin position="201"/>
        <end position="210"/>
    </location>
</feature>
<feature type="region of interest" description="Disordered" evidence="1">
    <location>
        <begin position="574"/>
        <end position="617"/>
    </location>
</feature>
<organism evidence="2 3">
    <name type="scientific">Heliocybe sulcata</name>
    <dbReference type="NCBI Taxonomy" id="5364"/>
    <lineage>
        <taxon>Eukaryota</taxon>
        <taxon>Fungi</taxon>
        <taxon>Dikarya</taxon>
        <taxon>Basidiomycota</taxon>
        <taxon>Agaricomycotina</taxon>
        <taxon>Agaricomycetes</taxon>
        <taxon>Gloeophyllales</taxon>
        <taxon>Gloeophyllaceae</taxon>
        <taxon>Heliocybe</taxon>
    </lineage>
</organism>
<feature type="compositionally biased region" description="Polar residues" evidence="1">
    <location>
        <begin position="668"/>
        <end position="684"/>
    </location>
</feature>
<feature type="region of interest" description="Disordered" evidence="1">
    <location>
        <begin position="79"/>
        <end position="141"/>
    </location>
</feature>
<evidence type="ECO:0000313" key="3">
    <source>
        <dbReference type="Proteomes" id="UP000305948"/>
    </source>
</evidence>
<feature type="compositionally biased region" description="Acidic residues" evidence="1">
    <location>
        <begin position="323"/>
        <end position="361"/>
    </location>
</feature>
<feature type="region of interest" description="Disordered" evidence="1">
    <location>
        <begin position="1"/>
        <end position="24"/>
    </location>
</feature>
<dbReference type="EMBL" id="ML213510">
    <property type="protein sequence ID" value="TFK51680.1"/>
    <property type="molecule type" value="Genomic_DNA"/>
</dbReference>
<feature type="compositionally biased region" description="Polar residues" evidence="1">
    <location>
        <begin position="167"/>
        <end position="180"/>
    </location>
</feature>
<feature type="compositionally biased region" description="Basic and acidic residues" evidence="1">
    <location>
        <begin position="268"/>
        <end position="295"/>
    </location>
</feature>
<dbReference type="OrthoDB" id="3259498at2759"/>
<evidence type="ECO:0000313" key="2">
    <source>
        <dbReference type="EMBL" id="TFK51680.1"/>
    </source>
</evidence>
<proteinExistence type="predicted"/>
<dbReference type="Proteomes" id="UP000305948">
    <property type="component" value="Unassembled WGS sequence"/>
</dbReference>
<sequence>MSPSHPHTVGAVANPLSSDADADEEDGYVCPICESECTCRNREAVTTSNAYTPHQSVSSPAPSYVSPPKTRIRIKLTVPANMRLSSSSSQATSKKPSVLSRDGGRSAPTAASSYAQPVQFAGPSNAVDPPLPKRRGRPPKHVVAAREVARVAMTGQGQGSSSVSVSATGRNATKIRTSKASAVGKQPSKGRNTTGITARKVVPKVLKRKATAPPSSDEDEIESDIESTRFPTFMSASAVSSSSGSSSGDDSDSDDSSSQLTDGFDSDSSIKAEEENYIIRESYRNDKTRVKRELLGGDSTARRHGNGDWVIKSRKRSVGPSDGEMEVDSSDDDSDSDTAEEEADAEEEDEPENEGDEDGEEAGLAVGSGYTGVATSWSDSEESNFDADLFFSNLTSDSEGSTHHGLAGAMSDGDETESDVDMNTMSLSAAAAAGFSTMFGGSDLFRLDGGLALEVAGEFSDQAKDAAGLLGSAWEWDLGGGGSGSLSGAVMDGDEEMRDENASHTGSPTIISEANGVDEDDYMGVDLRESDGETTDDDFVGEDGLPTQRAMLLFRWPTPPPAPVKLSAIDPRHTLSPERGQRNVSASGQADSIRPADVLAGRGRTYSSGEDEDEHEGSRVMGRFEAQFGDAQKVPAMAIINGQNPVIPSPYPRRKKRVAHGTAMDSPGMSQTPGQSGRANSLMQPNEGFITDSTLPGEDPAGPAATMDLSDVLDDSFLNSDQCMEDAEVSTSSAASDDDNEESRSRHLRNLSRWERIPMGTFRQTRTVGHGMPSSDVESMSAAGVTDSPFGNTLRWPHAGRQAAGSSRDTTRKATKNVSSKPSSKRDQSVVISPVILPVGDGDRTPTQSYDQQLSSMSYQQSKTRKELKKEKKMKRKLMSKTHSPPHHNHNNQLKYRYHHQHHPNQKSRASNQRSNFFNSPGSSIPPLNI</sequence>
<feature type="compositionally biased region" description="Polar residues" evidence="1">
    <location>
        <begin position="845"/>
        <end position="861"/>
    </location>
</feature>
<feature type="compositionally biased region" description="Acidic residues" evidence="1">
    <location>
        <begin position="216"/>
        <end position="225"/>
    </location>
</feature>